<dbReference type="Proteomes" id="UP000050430">
    <property type="component" value="Unassembled WGS sequence"/>
</dbReference>
<organism evidence="1 2">
    <name type="scientific">Leptolinea tardivitalis</name>
    <dbReference type="NCBI Taxonomy" id="229920"/>
    <lineage>
        <taxon>Bacteria</taxon>
        <taxon>Bacillati</taxon>
        <taxon>Chloroflexota</taxon>
        <taxon>Anaerolineae</taxon>
        <taxon>Anaerolineales</taxon>
        <taxon>Anaerolineaceae</taxon>
        <taxon>Leptolinea</taxon>
    </lineage>
</organism>
<evidence type="ECO:0000313" key="1">
    <source>
        <dbReference type="EMBL" id="KPL70650.1"/>
    </source>
</evidence>
<reference evidence="1 2" key="1">
    <citation type="submission" date="2015-07" db="EMBL/GenBank/DDBJ databases">
        <title>Genome sequence of Leptolinea tardivitalis DSM 16556.</title>
        <authorList>
            <person name="Hemp J."/>
            <person name="Ward L.M."/>
            <person name="Pace L.A."/>
            <person name="Fischer W.W."/>
        </authorList>
    </citation>
    <scope>NUCLEOTIDE SEQUENCE [LARGE SCALE GENOMIC DNA]</scope>
    <source>
        <strain evidence="1 2">YMTK-2</strain>
    </source>
</reference>
<dbReference type="CDD" id="cd17033">
    <property type="entry name" value="DR1245-like"/>
    <property type="match status" value="1"/>
</dbReference>
<keyword evidence="2" id="KW-1185">Reference proteome</keyword>
<dbReference type="STRING" id="229920.ADM99_16265"/>
<dbReference type="InterPro" id="IPR019660">
    <property type="entry name" value="Put_sensory_transdc_reg_YbjN"/>
</dbReference>
<dbReference type="OrthoDB" id="5192220at2"/>
<accession>A0A0N8GKU2</accession>
<comment type="caution">
    <text evidence="1">The sequence shown here is derived from an EMBL/GenBank/DDBJ whole genome shotgun (WGS) entry which is preliminary data.</text>
</comment>
<dbReference type="EMBL" id="LGCK01000014">
    <property type="protein sequence ID" value="KPL70650.1"/>
    <property type="molecule type" value="Genomic_DNA"/>
</dbReference>
<proteinExistence type="predicted"/>
<protein>
    <recommendedName>
        <fullName evidence="3">YbjN domain-containing protein</fullName>
    </recommendedName>
</protein>
<evidence type="ECO:0008006" key="3">
    <source>
        <dbReference type="Google" id="ProtNLM"/>
    </source>
</evidence>
<gene>
    <name evidence="1" type="ORF">ADM99_16265</name>
</gene>
<dbReference type="Pfam" id="PF10722">
    <property type="entry name" value="YbjN"/>
    <property type="match status" value="1"/>
</dbReference>
<dbReference type="PATRIC" id="fig|229920.5.peg.635"/>
<evidence type="ECO:0000313" key="2">
    <source>
        <dbReference type="Proteomes" id="UP000050430"/>
    </source>
</evidence>
<dbReference type="AlphaFoldDB" id="A0A0N8GKU2"/>
<dbReference type="RefSeq" id="WP_062422577.1">
    <property type="nucleotide sequence ID" value="NZ_BBYA01000010.1"/>
</dbReference>
<name>A0A0N8GKU2_9CHLR</name>
<sequence length="150" mass="17447">MNDLFPIIQKFFTDDEWYYLQLGNQPILQMTFQGKNGKWSCYAQVHEEQPIFFFFSICPVNVPEDKRVLMAEFITRANYGLKVGNFEMDFSDGEIRYKTSINVENDTLSSAIIRNLVYANLWTMDRYLSGILSVIYGPVTPVEAIQKSEE</sequence>